<dbReference type="Gene3D" id="3.30.420.10">
    <property type="entry name" value="Ribonuclease H-like superfamily/Ribonuclease H"/>
    <property type="match status" value="1"/>
</dbReference>
<dbReference type="PANTHER" id="PTHR46060:SF1">
    <property type="entry name" value="MARINER MOS1 TRANSPOSASE-LIKE PROTEIN"/>
    <property type="match status" value="1"/>
</dbReference>
<dbReference type="GO" id="GO:0003677">
    <property type="term" value="F:DNA binding"/>
    <property type="evidence" value="ECO:0007669"/>
    <property type="project" value="InterPro"/>
</dbReference>
<protein>
    <submittedName>
        <fullName evidence="3">Histone-lysine N-methyltransferase SETMAR</fullName>
    </submittedName>
</protein>
<sequence length="229" mass="26677">MRPMQKRDDLFQPDLGDDPKSGRPKTLTNEENTTRVDKLIRCDRRMKIREIALKLEIPKSTVHEMVHDTLEYRKVSVRWVPKMLREDHKLQRVEISQRLLQRCQLDNGDEDTAHIGVGPGGDFQANNNLFDNLITGDETWVHVNTPETKRDSMTWKHPSSPVTKKFKMGILRIIPEFRNFFPTEENIRRVKKFEIGQPQLLKDEPLISKTVLCTFIAENNLPLSIAPKL</sequence>
<dbReference type="InterPro" id="IPR036397">
    <property type="entry name" value="RNaseH_sf"/>
</dbReference>
<feature type="region of interest" description="Disordered" evidence="1">
    <location>
        <begin position="1"/>
        <end position="32"/>
    </location>
</feature>
<name>A0AAV3ZQZ3_9GAST</name>
<comment type="caution">
    <text evidence="3">The sequence shown here is derived from an EMBL/GenBank/DDBJ whole genome shotgun (WGS) entry which is preliminary data.</text>
</comment>
<reference evidence="3 4" key="1">
    <citation type="journal article" date="2021" name="Elife">
        <title>Chloroplast acquisition without the gene transfer in kleptoplastic sea slugs, Plakobranchus ocellatus.</title>
        <authorList>
            <person name="Maeda T."/>
            <person name="Takahashi S."/>
            <person name="Yoshida T."/>
            <person name="Shimamura S."/>
            <person name="Takaki Y."/>
            <person name="Nagai Y."/>
            <person name="Toyoda A."/>
            <person name="Suzuki Y."/>
            <person name="Arimoto A."/>
            <person name="Ishii H."/>
            <person name="Satoh N."/>
            <person name="Nishiyama T."/>
            <person name="Hasebe M."/>
            <person name="Maruyama T."/>
            <person name="Minagawa J."/>
            <person name="Obokata J."/>
            <person name="Shigenobu S."/>
        </authorList>
    </citation>
    <scope>NUCLEOTIDE SEQUENCE [LARGE SCALE GENOMIC DNA]</scope>
</reference>
<keyword evidence="4" id="KW-1185">Reference proteome</keyword>
<dbReference type="AlphaFoldDB" id="A0AAV3ZQZ3"/>
<dbReference type="PANTHER" id="PTHR46060">
    <property type="entry name" value="MARINER MOS1 TRANSPOSASE-LIKE PROTEIN"/>
    <property type="match status" value="1"/>
</dbReference>
<feature type="domain" description="HTH iclR-type" evidence="2">
    <location>
        <begin position="40"/>
        <end position="67"/>
    </location>
</feature>
<dbReference type="Proteomes" id="UP000735302">
    <property type="component" value="Unassembled WGS sequence"/>
</dbReference>
<accession>A0AAV3ZQZ3</accession>
<evidence type="ECO:0000256" key="1">
    <source>
        <dbReference type="SAM" id="MobiDB-lite"/>
    </source>
</evidence>
<dbReference type="GO" id="GO:0006355">
    <property type="term" value="P:regulation of DNA-templated transcription"/>
    <property type="evidence" value="ECO:0007669"/>
    <property type="project" value="InterPro"/>
</dbReference>
<feature type="compositionally biased region" description="Basic and acidic residues" evidence="1">
    <location>
        <begin position="1"/>
        <end position="10"/>
    </location>
</feature>
<gene>
    <name evidence="3" type="ORF">PoB_002358200</name>
</gene>
<proteinExistence type="predicted"/>
<evidence type="ECO:0000313" key="4">
    <source>
        <dbReference type="Proteomes" id="UP000735302"/>
    </source>
</evidence>
<organism evidence="3 4">
    <name type="scientific">Plakobranchus ocellatus</name>
    <dbReference type="NCBI Taxonomy" id="259542"/>
    <lineage>
        <taxon>Eukaryota</taxon>
        <taxon>Metazoa</taxon>
        <taxon>Spiralia</taxon>
        <taxon>Lophotrochozoa</taxon>
        <taxon>Mollusca</taxon>
        <taxon>Gastropoda</taxon>
        <taxon>Heterobranchia</taxon>
        <taxon>Euthyneura</taxon>
        <taxon>Panpulmonata</taxon>
        <taxon>Sacoglossa</taxon>
        <taxon>Placobranchoidea</taxon>
        <taxon>Plakobranchidae</taxon>
        <taxon>Plakobranchus</taxon>
    </lineage>
</organism>
<dbReference type="Pfam" id="PF09339">
    <property type="entry name" value="HTH_IclR"/>
    <property type="match status" value="1"/>
</dbReference>
<dbReference type="InterPro" id="IPR052709">
    <property type="entry name" value="Transposase-MT_Hybrid"/>
</dbReference>
<dbReference type="InterPro" id="IPR005471">
    <property type="entry name" value="Tscrpt_reg_IclR_N"/>
</dbReference>
<evidence type="ECO:0000259" key="2">
    <source>
        <dbReference type="Pfam" id="PF09339"/>
    </source>
</evidence>
<evidence type="ECO:0000313" key="3">
    <source>
        <dbReference type="EMBL" id="GFN97076.1"/>
    </source>
</evidence>
<dbReference type="EMBL" id="BLXT01002730">
    <property type="protein sequence ID" value="GFN97076.1"/>
    <property type="molecule type" value="Genomic_DNA"/>
</dbReference>